<evidence type="ECO:0000256" key="6">
    <source>
        <dbReference type="ARBA" id="ARBA00022729"/>
    </source>
</evidence>
<evidence type="ECO:0000256" key="3">
    <source>
        <dbReference type="ARBA" id="ARBA00022475"/>
    </source>
</evidence>
<dbReference type="EMBL" id="VHIQ01000004">
    <property type="protein sequence ID" value="TPV33390.1"/>
    <property type="molecule type" value="Genomic_DNA"/>
</dbReference>
<dbReference type="GO" id="GO:0000272">
    <property type="term" value="P:polysaccharide catabolic process"/>
    <property type="evidence" value="ECO:0007669"/>
    <property type="project" value="UniProtKB-KW"/>
</dbReference>
<evidence type="ECO:0000256" key="14">
    <source>
        <dbReference type="ARBA" id="ARBA00042373"/>
    </source>
</evidence>
<proteinExistence type="predicted"/>
<protein>
    <recommendedName>
        <fullName evidence="15">Endo-1,3-beta-glucanase btgC</fullName>
    </recommendedName>
    <alternativeName>
        <fullName evidence="14">Laminarinase btgC</fullName>
    </alternativeName>
</protein>
<evidence type="ECO:0000256" key="12">
    <source>
        <dbReference type="ARBA" id="ARBA00023326"/>
    </source>
</evidence>
<evidence type="ECO:0000256" key="2">
    <source>
        <dbReference type="ARBA" id="ARBA00004236"/>
    </source>
</evidence>
<evidence type="ECO:0000256" key="1">
    <source>
        <dbReference type="ARBA" id="ARBA00004191"/>
    </source>
</evidence>
<comment type="subcellular location">
    <subcellularLocation>
        <location evidence="2">Cell membrane</location>
    </subcellularLocation>
    <subcellularLocation>
        <location evidence="1">Secreted</location>
        <location evidence="1">Cell wall</location>
    </subcellularLocation>
</comment>
<evidence type="ECO:0000313" key="16">
    <source>
        <dbReference type="EMBL" id="TPV33390.1"/>
    </source>
</evidence>
<comment type="caution">
    <text evidence="16">The sequence shown here is derived from an EMBL/GenBank/DDBJ whole genome shotgun (WGS) entry which is preliminary data.</text>
</comment>
<sequence>MKNNLKLTAICLLTALLSGCNDKNKQDSKTENLETTTSLTAKDILGNPDYQAISFGAYREKTRDSQPTLNEIKDDLKILHAMGIRIVRTYNVQLPHASNVAKAISELKSADENFEMYMMLGAWIDCKNAWTELAPDHTVESEANADEIARAVDLANKYPDIIKILAVGNEAMVRWAASYFVQPEVILKWVTHLQDLKVAGKLPKDLWITCSDDYVSWGGGDNTYHTEDLEKLFKAVDYVSMHTYPYHNSHYNPQFWGVPESEQDLTDIEKIDNAMYRALQFAQKQYDSVVGYMNSIGVKKPVHIGETGWATVSNGYYGPKGSKATDEYKEAKYHELMRDWTNNNGISCFYFEAFDEPWKDAHNPLGSENHFGLFTVEGKAKYALWNMVDQGTFDGLTRNGNAITKTFNGDKDALMETVLVPPTTEEIDERLANE</sequence>
<evidence type="ECO:0000256" key="8">
    <source>
        <dbReference type="ARBA" id="ARBA00023136"/>
    </source>
</evidence>
<dbReference type="Proteomes" id="UP000317332">
    <property type="component" value="Unassembled WGS sequence"/>
</dbReference>
<dbReference type="InterPro" id="IPR000490">
    <property type="entry name" value="Glyco_hydro_17"/>
</dbReference>
<keyword evidence="3" id="KW-1003">Cell membrane</keyword>
<keyword evidence="5" id="KW-0964">Secreted</keyword>
<keyword evidence="11" id="KW-0961">Cell wall biogenesis/degradation</keyword>
<dbReference type="SUPFAM" id="SSF51445">
    <property type="entry name" value="(Trans)glycosidases"/>
    <property type="match status" value="1"/>
</dbReference>
<gene>
    <name evidence="16" type="ORF">FJ651_09890</name>
</gene>
<dbReference type="GO" id="GO:0071555">
    <property type="term" value="P:cell wall organization"/>
    <property type="evidence" value="ECO:0007669"/>
    <property type="project" value="UniProtKB-KW"/>
</dbReference>
<keyword evidence="4" id="KW-0134">Cell wall</keyword>
<evidence type="ECO:0000256" key="10">
    <source>
        <dbReference type="ARBA" id="ARBA00023277"/>
    </source>
</evidence>
<name>A0A506PMD0_9FLAO</name>
<dbReference type="PANTHER" id="PTHR16631">
    <property type="entry name" value="GLUCAN 1,3-BETA-GLUCOSIDASE"/>
    <property type="match status" value="1"/>
</dbReference>
<dbReference type="PANTHER" id="PTHR16631:SF17">
    <property type="entry name" value="GLUCAN ENDO-1,3-BETA-GLUCOSIDASE BTGC"/>
    <property type="match status" value="1"/>
</dbReference>
<dbReference type="GO" id="GO:0004553">
    <property type="term" value="F:hydrolase activity, hydrolyzing O-glycosyl compounds"/>
    <property type="evidence" value="ECO:0007669"/>
    <property type="project" value="InterPro"/>
</dbReference>
<keyword evidence="8" id="KW-0472">Membrane</keyword>
<evidence type="ECO:0000256" key="5">
    <source>
        <dbReference type="ARBA" id="ARBA00022525"/>
    </source>
</evidence>
<keyword evidence="10" id="KW-0119">Carbohydrate metabolism</keyword>
<evidence type="ECO:0000256" key="15">
    <source>
        <dbReference type="ARBA" id="ARBA00043078"/>
    </source>
</evidence>
<reference evidence="16 17" key="1">
    <citation type="submission" date="2019-06" db="EMBL/GenBank/DDBJ databases">
        <title>Flavobacteriaceae Paucihalobacterium erythroidium CWB-1, complete genome.</title>
        <authorList>
            <person name="Wu S."/>
        </authorList>
    </citation>
    <scope>NUCLEOTIDE SEQUENCE [LARGE SCALE GENOMIC DNA]</scope>
    <source>
        <strain evidence="16 17">CWB-1</strain>
    </source>
</reference>
<dbReference type="PROSITE" id="PS51257">
    <property type="entry name" value="PROKAR_LIPOPROTEIN"/>
    <property type="match status" value="1"/>
</dbReference>
<keyword evidence="7 16" id="KW-0378">Hydrolase</keyword>
<evidence type="ECO:0000256" key="9">
    <source>
        <dbReference type="ARBA" id="ARBA00023180"/>
    </source>
</evidence>
<keyword evidence="9" id="KW-0325">Glycoprotein</keyword>
<accession>A0A506PMD0</accession>
<dbReference type="OrthoDB" id="9806824at2"/>
<dbReference type="GO" id="GO:0005886">
    <property type="term" value="C:plasma membrane"/>
    <property type="evidence" value="ECO:0007669"/>
    <property type="project" value="UniProtKB-SubCell"/>
</dbReference>
<dbReference type="RefSeq" id="WP_140990352.1">
    <property type="nucleotide sequence ID" value="NZ_VHIQ01000004.1"/>
</dbReference>
<keyword evidence="6" id="KW-0732">Signal</keyword>
<dbReference type="AlphaFoldDB" id="A0A506PMD0"/>
<keyword evidence="17" id="KW-1185">Reference proteome</keyword>
<dbReference type="Gene3D" id="3.20.20.80">
    <property type="entry name" value="Glycosidases"/>
    <property type="match status" value="1"/>
</dbReference>
<comment type="function">
    <text evidence="13">Glucanases play a role in cell expansion during growth, in cell-cell fusion during mating, and in spore release during sporulation. This enzyme may be involved in beta-glucan degradation. Active on laminarin and lichenan.</text>
</comment>
<evidence type="ECO:0000256" key="7">
    <source>
        <dbReference type="ARBA" id="ARBA00022801"/>
    </source>
</evidence>
<dbReference type="InterPro" id="IPR050732">
    <property type="entry name" value="Beta-glucan_modifiers"/>
</dbReference>
<dbReference type="Pfam" id="PF00332">
    <property type="entry name" value="Glyco_hydro_17"/>
    <property type="match status" value="1"/>
</dbReference>
<dbReference type="InterPro" id="IPR017853">
    <property type="entry name" value="GH"/>
</dbReference>
<evidence type="ECO:0000313" key="17">
    <source>
        <dbReference type="Proteomes" id="UP000317332"/>
    </source>
</evidence>
<evidence type="ECO:0000256" key="4">
    <source>
        <dbReference type="ARBA" id="ARBA00022512"/>
    </source>
</evidence>
<evidence type="ECO:0000256" key="13">
    <source>
        <dbReference type="ARBA" id="ARBA00037649"/>
    </source>
</evidence>
<organism evidence="16 17">
    <name type="scientific">Paucihalobacter ruber</name>
    <dbReference type="NCBI Taxonomy" id="2567861"/>
    <lineage>
        <taxon>Bacteria</taxon>
        <taxon>Pseudomonadati</taxon>
        <taxon>Bacteroidota</taxon>
        <taxon>Flavobacteriia</taxon>
        <taxon>Flavobacteriales</taxon>
        <taxon>Flavobacteriaceae</taxon>
        <taxon>Paucihalobacter</taxon>
    </lineage>
</organism>
<evidence type="ECO:0000256" key="11">
    <source>
        <dbReference type="ARBA" id="ARBA00023316"/>
    </source>
</evidence>
<keyword evidence="12" id="KW-0624">Polysaccharide degradation</keyword>